<dbReference type="Gene3D" id="3.30.390.50">
    <property type="entry name" value="CO dehydrogenase flavoprotein, C-terminal domain"/>
    <property type="match status" value="1"/>
</dbReference>
<dbReference type="PROSITE" id="PS51733">
    <property type="entry name" value="BPL_LPL_CATALYTIC"/>
    <property type="match status" value="1"/>
</dbReference>
<evidence type="ECO:0000256" key="1">
    <source>
        <dbReference type="ARBA" id="ARBA00005085"/>
    </source>
</evidence>
<dbReference type="Proteomes" id="UP001369082">
    <property type="component" value="Unassembled WGS sequence"/>
</dbReference>
<reference evidence="9 10" key="1">
    <citation type="submission" date="2024-02" db="EMBL/GenBank/DDBJ databases">
        <title>Bacteria isolated from the canopy kelp, Nereocystis luetkeana.</title>
        <authorList>
            <person name="Pfister C.A."/>
            <person name="Younker I.T."/>
            <person name="Light S.H."/>
        </authorList>
    </citation>
    <scope>NUCLEOTIDE SEQUENCE [LARGE SCALE GENOMIC DNA]</scope>
    <source>
        <strain evidence="9 10">TI.1.05</strain>
    </source>
</reference>
<comment type="pathway">
    <text evidence="2">Protein modification; protein lipoylation via exogenous pathway; protein N(6)-(lipoyl)lysine from lipoate: step 1/2.</text>
</comment>
<dbReference type="GO" id="GO:0016979">
    <property type="term" value="F:lipoate-protein ligase activity"/>
    <property type="evidence" value="ECO:0007669"/>
    <property type="project" value="UniProtKB-EC"/>
</dbReference>
<dbReference type="Pfam" id="PF10437">
    <property type="entry name" value="Lip_prot_lig_C"/>
    <property type="match status" value="1"/>
</dbReference>
<dbReference type="EC" id="6.3.1.20" evidence="3"/>
<evidence type="ECO:0000313" key="9">
    <source>
        <dbReference type="EMBL" id="MEL0628789.1"/>
    </source>
</evidence>
<evidence type="ECO:0000256" key="2">
    <source>
        <dbReference type="ARBA" id="ARBA00005124"/>
    </source>
</evidence>
<comment type="catalytic activity">
    <reaction evidence="7">
        <text>L-lysyl-[lipoyl-carrier protein] + (R)-lipoate + ATP = N(6)-[(R)-lipoyl]-L-lysyl-[lipoyl-carrier protein] + AMP + diphosphate + H(+)</text>
        <dbReference type="Rhea" id="RHEA:49288"/>
        <dbReference type="Rhea" id="RHEA-COMP:10500"/>
        <dbReference type="Rhea" id="RHEA-COMP:10502"/>
        <dbReference type="ChEBI" id="CHEBI:15378"/>
        <dbReference type="ChEBI" id="CHEBI:29969"/>
        <dbReference type="ChEBI" id="CHEBI:30616"/>
        <dbReference type="ChEBI" id="CHEBI:33019"/>
        <dbReference type="ChEBI" id="CHEBI:83088"/>
        <dbReference type="ChEBI" id="CHEBI:83099"/>
        <dbReference type="ChEBI" id="CHEBI:456215"/>
        <dbReference type="EC" id="6.3.1.20"/>
    </reaction>
</comment>
<sequence length="342" mass="38976">MNKTRVLVSTSTNPWFNLAVEEVIYLKMNPFHRVLFIWRNADTVVIGRAQNPWRECNTERIQQDGITLARRKTGGGAVFHDLGNTNFTFMAGKPEYNKSVSTQIVIDALKTFNIDAEANGRNDLVIKDGDILKKFSGSAYREAKDRGFHHGTLLINADLSRLENYLTPNPKKLAAKGITSIKSRVTNLNLVNPRITHQGVSDALILAYLEYYNEDKNPNIEIEYISPKSLSTLPNLEQTFSEYSQWNWNFGKTPQFTHAMDERFSWGGIEVYLNITNGIIEEANLYTDSLDPTPFESLSELLVGVHYDKDSINTLIDNLLTENQDSQDQINEFQIWFIGEIE</sequence>
<keyword evidence="5" id="KW-0547">Nucleotide-binding</keyword>
<dbReference type="Pfam" id="PF21948">
    <property type="entry name" value="LplA-B_cat"/>
    <property type="match status" value="1"/>
</dbReference>
<dbReference type="InterPro" id="IPR019491">
    <property type="entry name" value="Lipoate_protein_ligase_C"/>
</dbReference>
<dbReference type="SUPFAM" id="SSF82649">
    <property type="entry name" value="SufE/NifU"/>
    <property type="match status" value="1"/>
</dbReference>
<dbReference type="CDD" id="cd16443">
    <property type="entry name" value="LplA"/>
    <property type="match status" value="1"/>
</dbReference>
<protein>
    <recommendedName>
        <fullName evidence="3">lipoate--protein ligase</fullName>
        <ecNumber evidence="3">6.3.1.20</ecNumber>
    </recommendedName>
</protein>
<evidence type="ECO:0000256" key="7">
    <source>
        <dbReference type="ARBA" id="ARBA00048037"/>
    </source>
</evidence>
<comment type="pathway">
    <text evidence="1">Protein modification; protein lipoylation via exogenous pathway; protein N(6)-(lipoyl)lysine from lipoate: step 2/2.</text>
</comment>
<keyword evidence="6" id="KW-0067">ATP-binding</keyword>
<dbReference type="InterPro" id="IPR004143">
    <property type="entry name" value="BPL_LPL_catalytic"/>
</dbReference>
<keyword evidence="4 9" id="KW-0436">Ligase</keyword>
<gene>
    <name evidence="9" type="ORF">V6256_04125</name>
</gene>
<dbReference type="PANTHER" id="PTHR12561">
    <property type="entry name" value="LIPOATE-PROTEIN LIGASE"/>
    <property type="match status" value="1"/>
</dbReference>
<accession>A0ABU9GN97</accession>
<feature type="domain" description="BPL/LPL catalytic" evidence="8">
    <location>
        <begin position="29"/>
        <end position="216"/>
    </location>
</feature>
<comment type="caution">
    <text evidence="9">The sequence shown here is derived from an EMBL/GenBank/DDBJ whole genome shotgun (WGS) entry which is preliminary data.</text>
</comment>
<dbReference type="PANTHER" id="PTHR12561:SF3">
    <property type="entry name" value="LIPOYLTRANSFERASE 1, MITOCHONDRIAL"/>
    <property type="match status" value="1"/>
</dbReference>
<evidence type="ECO:0000313" key="10">
    <source>
        <dbReference type="Proteomes" id="UP001369082"/>
    </source>
</evidence>
<keyword evidence="10" id="KW-1185">Reference proteome</keyword>
<dbReference type="InterPro" id="IPR045864">
    <property type="entry name" value="aa-tRNA-synth_II/BPL/LPL"/>
</dbReference>
<dbReference type="Gene3D" id="3.30.930.10">
    <property type="entry name" value="Bira Bifunctional Protein, Domain 2"/>
    <property type="match status" value="1"/>
</dbReference>
<dbReference type="EMBL" id="JBAKAZ010000009">
    <property type="protein sequence ID" value="MEL0628789.1"/>
    <property type="molecule type" value="Genomic_DNA"/>
</dbReference>
<evidence type="ECO:0000256" key="5">
    <source>
        <dbReference type="ARBA" id="ARBA00022741"/>
    </source>
</evidence>
<evidence type="ECO:0000256" key="3">
    <source>
        <dbReference type="ARBA" id="ARBA00012367"/>
    </source>
</evidence>
<organism evidence="9 10">
    <name type="scientific">Psychromonas aquatilis</name>
    <dbReference type="NCBI Taxonomy" id="2005072"/>
    <lineage>
        <taxon>Bacteria</taxon>
        <taxon>Pseudomonadati</taxon>
        <taxon>Pseudomonadota</taxon>
        <taxon>Gammaproteobacteria</taxon>
        <taxon>Alteromonadales</taxon>
        <taxon>Psychromonadaceae</taxon>
        <taxon>Psychromonas</taxon>
    </lineage>
</organism>
<evidence type="ECO:0000256" key="6">
    <source>
        <dbReference type="ARBA" id="ARBA00022840"/>
    </source>
</evidence>
<evidence type="ECO:0000256" key="4">
    <source>
        <dbReference type="ARBA" id="ARBA00022598"/>
    </source>
</evidence>
<dbReference type="RefSeq" id="WP_341596797.1">
    <property type="nucleotide sequence ID" value="NZ_JBAKAZ010000009.1"/>
</dbReference>
<dbReference type="NCBIfam" id="TIGR00545">
    <property type="entry name" value="lipoyltrans"/>
    <property type="match status" value="1"/>
</dbReference>
<dbReference type="SUPFAM" id="SSF55681">
    <property type="entry name" value="Class II aaRS and biotin synthetases"/>
    <property type="match status" value="1"/>
</dbReference>
<proteinExistence type="predicted"/>
<dbReference type="InterPro" id="IPR004562">
    <property type="entry name" value="LipoylTrfase_LipoateP_Ligase"/>
</dbReference>
<name>A0ABU9GN97_9GAMM</name>
<evidence type="ECO:0000259" key="8">
    <source>
        <dbReference type="PROSITE" id="PS51733"/>
    </source>
</evidence>